<keyword evidence="1 3" id="KW-0560">Oxidoreductase</keyword>
<dbReference type="PANTHER" id="PTHR43244:SF1">
    <property type="entry name" value="5,10-METHYLENETETRAHYDROMETHANOPTERIN REDUCTASE"/>
    <property type="match status" value="1"/>
</dbReference>
<name>A0A1S1HC30_9SPHN</name>
<dbReference type="InterPro" id="IPR011251">
    <property type="entry name" value="Luciferase-like_dom"/>
</dbReference>
<keyword evidence="4" id="KW-1185">Reference proteome</keyword>
<dbReference type="AlphaFoldDB" id="A0A1S1HC30"/>
<comment type="caution">
    <text evidence="3">The sequence shown here is derived from an EMBL/GenBank/DDBJ whole genome shotgun (WGS) entry which is preliminary data.</text>
</comment>
<protein>
    <submittedName>
        <fullName evidence="3">F420-dependent glucose-6-phosphate dehydrogenase</fullName>
        <ecNumber evidence="3">1.1.98.2</ecNumber>
    </submittedName>
</protein>
<gene>
    <name evidence="3" type="primary">fgd1_2</name>
    <name evidence="3" type="ORF">BHE75_01788</name>
</gene>
<dbReference type="InterPro" id="IPR050564">
    <property type="entry name" value="F420-G6PD/mer"/>
</dbReference>
<accession>A0A1S1HC30</accession>
<proteinExistence type="predicted"/>
<organism evidence="3 4">
    <name type="scientific">Edaphosphingomonas haloaromaticamans</name>
    <dbReference type="NCBI Taxonomy" id="653954"/>
    <lineage>
        <taxon>Bacteria</taxon>
        <taxon>Pseudomonadati</taxon>
        <taxon>Pseudomonadota</taxon>
        <taxon>Alphaproteobacteria</taxon>
        <taxon>Sphingomonadales</taxon>
        <taxon>Rhizorhabdaceae</taxon>
        <taxon>Edaphosphingomonas</taxon>
    </lineage>
</organism>
<sequence>MKFWQNLSWIETDQQIECARFAEEVGFDGVMHGDHFCFPDVIRSRYPMSPDGAAPMPTDWAYPDLWVTMAAQAAVTSRLRFAAAIYTMATRHPIVTAKATGTLALLSGNRAIVGVAPGWMKEEFDAAGIPFERRGARLDEAIRATRKLWGGGAVEHHGEFYDFGPVRLEPMPGYALPIYIGGSGEVAWKRAARLGDGWIGGGDAPEDVPELLATLKRLRAEAGRADQPFETILPLTRPASVDELKRLHAAGMDATVAYPFMLTIGPRSTIDEKKRAMEAFARDYIRAFA</sequence>
<reference evidence="3 4" key="1">
    <citation type="submission" date="2016-09" db="EMBL/GenBank/DDBJ databases">
        <title>Metabolic pathway, cell adaptation mechanisms and a novel monoxygenase revealed through proteogenomic-transcription analysis of a Sphingomonas haloaromaticamans strain degrading the fungicide ortho-phenylphenol.</title>
        <authorList>
            <person name="Perruchon C."/>
            <person name="Papadopoulou E.S."/>
            <person name="Rousidou C."/>
            <person name="Vasileiadis S."/>
            <person name="Tanou G."/>
            <person name="Amoutzias G."/>
            <person name="Molassiotis A."/>
            <person name="Karpouzas D.G."/>
        </authorList>
    </citation>
    <scope>NUCLEOTIDE SEQUENCE [LARGE SCALE GENOMIC DNA]</scope>
    <source>
        <strain evidence="3 4">P3</strain>
    </source>
</reference>
<evidence type="ECO:0000313" key="3">
    <source>
        <dbReference type="EMBL" id="OHT19799.1"/>
    </source>
</evidence>
<dbReference type="RefSeq" id="WP_070933638.1">
    <property type="nucleotide sequence ID" value="NZ_MIPT01000001.1"/>
</dbReference>
<dbReference type="PANTHER" id="PTHR43244">
    <property type="match status" value="1"/>
</dbReference>
<dbReference type="EMBL" id="MIPT01000001">
    <property type="protein sequence ID" value="OHT19799.1"/>
    <property type="molecule type" value="Genomic_DNA"/>
</dbReference>
<evidence type="ECO:0000259" key="2">
    <source>
        <dbReference type="Pfam" id="PF00296"/>
    </source>
</evidence>
<dbReference type="OrthoDB" id="5728724at2"/>
<dbReference type="InterPro" id="IPR019921">
    <property type="entry name" value="Lucif-like_OxRdtase_Rv2161c"/>
</dbReference>
<dbReference type="NCBIfam" id="TIGR03619">
    <property type="entry name" value="F420_Rv2161c"/>
    <property type="match status" value="1"/>
</dbReference>
<dbReference type="GO" id="GO:0052749">
    <property type="term" value="F:glucose-6-phosphate dehydrogenase (coenzyme F420) activity"/>
    <property type="evidence" value="ECO:0007669"/>
    <property type="project" value="UniProtKB-EC"/>
</dbReference>
<dbReference type="Gene3D" id="3.20.20.30">
    <property type="entry name" value="Luciferase-like domain"/>
    <property type="match status" value="1"/>
</dbReference>
<evidence type="ECO:0000313" key="4">
    <source>
        <dbReference type="Proteomes" id="UP000179467"/>
    </source>
</evidence>
<dbReference type="Proteomes" id="UP000179467">
    <property type="component" value="Unassembled WGS sequence"/>
</dbReference>
<evidence type="ECO:0000256" key="1">
    <source>
        <dbReference type="ARBA" id="ARBA00023002"/>
    </source>
</evidence>
<dbReference type="SUPFAM" id="SSF51679">
    <property type="entry name" value="Bacterial luciferase-like"/>
    <property type="match status" value="1"/>
</dbReference>
<dbReference type="Pfam" id="PF00296">
    <property type="entry name" value="Bac_luciferase"/>
    <property type="match status" value="1"/>
</dbReference>
<dbReference type="EC" id="1.1.98.2" evidence="3"/>
<dbReference type="GO" id="GO:0016705">
    <property type="term" value="F:oxidoreductase activity, acting on paired donors, with incorporation or reduction of molecular oxygen"/>
    <property type="evidence" value="ECO:0007669"/>
    <property type="project" value="InterPro"/>
</dbReference>
<feature type="domain" description="Luciferase-like" evidence="2">
    <location>
        <begin position="13"/>
        <end position="235"/>
    </location>
</feature>
<dbReference type="InterPro" id="IPR036661">
    <property type="entry name" value="Luciferase-like_sf"/>
</dbReference>